<dbReference type="Proteomes" id="UP001172778">
    <property type="component" value="Unassembled WGS sequence"/>
</dbReference>
<evidence type="ECO:0000256" key="1">
    <source>
        <dbReference type="SAM" id="SignalP"/>
    </source>
</evidence>
<feature type="chain" id="PRO_5045526907" evidence="1">
    <location>
        <begin position="22"/>
        <end position="271"/>
    </location>
</feature>
<protein>
    <submittedName>
        <fullName evidence="2">Uncharacterized protein</fullName>
    </submittedName>
</protein>
<accession>A0ABT7DYC5</accession>
<evidence type="ECO:0000313" key="3">
    <source>
        <dbReference type="Proteomes" id="UP001172778"/>
    </source>
</evidence>
<sequence>MSIPFKWCLLGLAVSASLAQAELGPNPGGPGGGISFAKDEIELTSPDGFDYGKVKGGEKTSKTLVVTYKPTKEEAGKVTMGKAELSSDNLATCLALNCPLPNASMFRIEQDDCDGKILAANESCKLMVTFAPSAESPKPIVDQSGRVIYRYDTVTWFAQLRTPGTQAIPNGTSHVEARKVLNGTAVFSSSNPQPQPNANADKVFDWVEANIGAVFKPIAKGSFYTRCYIGSTCLAEQEGMLYLYNGRQMLPLMKIEDALKVIGQNGGTPGK</sequence>
<reference evidence="2" key="1">
    <citation type="submission" date="2023-03" db="EMBL/GenBank/DDBJ databases">
        <title>Chitinimonas shenzhenensis gen. nov., sp. nov., a novel member of family Burkholderiaceae isolated from activated sludge collected in Shen Zhen, China.</title>
        <authorList>
            <person name="Wang X."/>
        </authorList>
    </citation>
    <scope>NUCLEOTIDE SEQUENCE</scope>
    <source>
        <strain evidence="2">DQS-5</strain>
    </source>
</reference>
<gene>
    <name evidence="2" type="ORF">PZA18_12290</name>
</gene>
<comment type="caution">
    <text evidence="2">The sequence shown here is derived from an EMBL/GenBank/DDBJ whole genome shotgun (WGS) entry which is preliminary data.</text>
</comment>
<feature type="signal peptide" evidence="1">
    <location>
        <begin position="1"/>
        <end position="21"/>
    </location>
</feature>
<keyword evidence="3" id="KW-1185">Reference proteome</keyword>
<name>A0ABT7DYC5_9NEIS</name>
<dbReference type="InterPro" id="IPR013783">
    <property type="entry name" value="Ig-like_fold"/>
</dbReference>
<proteinExistence type="predicted"/>
<organism evidence="2 3">
    <name type="scientific">Parachitinimonas caeni</name>
    <dbReference type="NCBI Taxonomy" id="3031301"/>
    <lineage>
        <taxon>Bacteria</taxon>
        <taxon>Pseudomonadati</taxon>
        <taxon>Pseudomonadota</taxon>
        <taxon>Betaproteobacteria</taxon>
        <taxon>Neisseriales</taxon>
        <taxon>Chitinibacteraceae</taxon>
        <taxon>Parachitinimonas</taxon>
    </lineage>
</organism>
<dbReference type="Gene3D" id="2.60.40.10">
    <property type="entry name" value="Immunoglobulins"/>
    <property type="match status" value="1"/>
</dbReference>
<dbReference type="RefSeq" id="WP_284101135.1">
    <property type="nucleotide sequence ID" value="NZ_JARRAF010000012.1"/>
</dbReference>
<dbReference type="EMBL" id="JARRAF010000012">
    <property type="protein sequence ID" value="MDK2124824.1"/>
    <property type="molecule type" value="Genomic_DNA"/>
</dbReference>
<evidence type="ECO:0000313" key="2">
    <source>
        <dbReference type="EMBL" id="MDK2124824.1"/>
    </source>
</evidence>
<keyword evidence="1" id="KW-0732">Signal</keyword>